<dbReference type="PANTHER" id="PTHR43289">
    <property type="entry name" value="MITOGEN-ACTIVATED PROTEIN KINASE KINASE KINASE 20-RELATED"/>
    <property type="match status" value="1"/>
</dbReference>
<dbReference type="OrthoDB" id="1492512at2"/>
<gene>
    <name evidence="9" type="ORF">DEJ50_14220</name>
</gene>
<dbReference type="Gene3D" id="1.10.510.10">
    <property type="entry name" value="Transferase(Phosphotransferase) domain 1"/>
    <property type="match status" value="1"/>
</dbReference>
<dbReference type="GO" id="GO:0031179">
    <property type="term" value="P:peptide modification"/>
    <property type="evidence" value="ECO:0007669"/>
    <property type="project" value="InterPro"/>
</dbReference>
<evidence type="ECO:0000256" key="4">
    <source>
        <dbReference type="ARBA" id="ARBA00022741"/>
    </source>
</evidence>
<dbReference type="RefSeq" id="WP_150208399.1">
    <property type="nucleotide sequence ID" value="NZ_CP029190.1"/>
</dbReference>
<dbReference type="InterPro" id="IPR058053">
    <property type="entry name" value="RamC_C"/>
</dbReference>
<evidence type="ECO:0000256" key="3">
    <source>
        <dbReference type="ARBA" id="ARBA00022679"/>
    </source>
</evidence>
<dbReference type="NCBIfam" id="NF038151">
    <property type="entry name" value="lanthi_synth_III"/>
    <property type="match status" value="1"/>
</dbReference>
<keyword evidence="2" id="KW-0723">Serine/threonine-protein kinase</keyword>
<evidence type="ECO:0000256" key="6">
    <source>
        <dbReference type="ARBA" id="ARBA00022840"/>
    </source>
</evidence>
<dbReference type="SUPFAM" id="SSF56112">
    <property type="entry name" value="Protein kinase-like (PK-like)"/>
    <property type="match status" value="1"/>
</dbReference>
<dbReference type="Pfam" id="PF25816">
    <property type="entry name" value="RamC_N"/>
    <property type="match status" value="1"/>
</dbReference>
<dbReference type="EMBL" id="CP029190">
    <property type="protein sequence ID" value="QES48803.1"/>
    <property type="molecule type" value="Genomic_DNA"/>
</dbReference>
<dbReference type="PROSITE" id="PS50011">
    <property type="entry name" value="PROTEIN_KINASE_DOM"/>
    <property type="match status" value="1"/>
</dbReference>
<proteinExistence type="predicted"/>
<keyword evidence="3" id="KW-0808">Transferase</keyword>
<dbReference type="InterPro" id="IPR007822">
    <property type="entry name" value="LANC-like"/>
</dbReference>
<dbReference type="GO" id="GO:0005524">
    <property type="term" value="F:ATP binding"/>
    <property type="evidence" value="ECO:0007669"/>
    <property type="project" value="UniProtKB-KW"/>
</dbReference>
<dbReference type="Gene3D" id="1.50.10.20">
    <property type="match status" value="1"/>
</dbReference>
<dbReference type="Pfam" id="PF00069">
    <property type="entry name" value="Pkinase"/>
    <property type="match status" value="1"/>
</dbReference>
<dbReference type="Proteomes" id="UP000325211">
    <property type="component" value="Chromosome"/>
</dbReference>
<name>A0A5P2D225_STRVZ</name>
<dbReference type="SUPFAM" id="SSF158745">
    <property type="entry name" value="LanC-like"/>
    <property type="match status" value="1"/>
</dbReference>
<dbReference type="InterPro" id="IPR011009">
    <property type="entry name" value="Kinase-like_dom_sf"/>
</dbReference>
<evidence type="ECO:0000313" key="9">
    <source>
        <dbReference type="EMBL" id="QES48803.1"/>
    </source>
</evidence>
<dbReference type="AlphaFoldDB" id="A0A5P2D225"/>
<dbReference type="InterPro" id="IPR000719">
    <property type="entry name" value="Prot_kinase_dom"/>
</dbReference>
<evidence type="ECO:0000256" key="1">
    <source>
        <dbReference type="ARBA" id="ARBA00012513"/>
    </source>
</evidence>
<evidence type="ECO:0000259" key="8">
    <source>
        <dbReference type="PROSITE" id="PS50011"/>
    </source>
</evidence>
<dbReference type="GO" id="GO:0004674">
    <property type="term" value="F:protein serine/threonine kinase activity"/>
    <property type="evidence" value="ECO:0007669"/>
    <property type="project" value="UniProtKB-KW"/>
</dbReference>
<dbReference type="PANTHER" id="PTHR43289:SF6">
    <property type="entry name" value="SERINE_THREONINE-PROTEIN KINASE NEKL-3"/>
    <property type="match status" value="1"/>
</dbReference>
<protein>
    <recommendedName>
        <fullName evidence="1">non-specific serine/threonine protein kinase</fullName>
        <ecNumber evidence="1">2.7.11.1</ecNumber>
    </recommendedName>
</protein>
<sequence length="873" mass="93207">MDILRHLHFCPPGTPFFDLPARVDPAEDAFPLAHDALPEGWSRTPGSEWVVMAPPGVTLPKQGWKIHVSANLDNAAHLLDLVAKYCVAEGVMFKFIRSARLLRQRNGKYGDRSGSGKFITVYPLDDAHFEEVLRELDTLVGGEPGPYILSDLRYRQGPLYVRYGGFVLQAVRSAETGELVYCIENPDGELVPDRRGPGFRPPEWVTVPDCLAESVAARGAGTLRDFPFRVTSAVHFSNGGGVYRGTDTRDGSEVLLREARPYAGLDADGRDAVTRHEQEHWALRRLAGAPAIPRLIDYRKGHEHYFLVREWVEGAPLSKELMRRNPLLNGITSATAVAEYTAWALDVLAQTERGLAGMHERGVVFGDLHPGNLLIRPDGEVVFIDFETAGPPEEQTGQTMGAVGFIAPAGYTGFAVDRYALGCLRLAAFVPLVAMVSWSPDKPEELLELITRSYPVPADFAAAVRRDLQGLSEGAAVAADSGTDSGSGSLWAVPGAGAGPAERAEWLRALGDGVLATVQEGRDDRLFPGDAEQFFTPEGCLGFAHGAAGVLWALGESGLPVPEEHLDWLVERVRAAADPQPGFQAGLGGIAYALDRLGRTGTARELVERIARAPLSGLDHTLQDGLAGVGLTLLHFGLRDEAVRIAERLDGLPAPAGRRPARGPDSRPTTGLLRGGTGTALFLLRLYEHTGDGTLLDRAAEALRTDLAGLGWQPGEPFGESATGRIPVIGEGSGGTGMVLHDLLAHRPDEELAQARDAVRAATAIPFLPHSGLLNGRAGAILARIHLDSGPGPGAGPAPVPSDRVPSDRVPADPALERHLAELGINAVPFRGGTAFLGQECLRISADLATGSAGVLLALTAALSDRRARLPFF</sequence>
<accession>A0A5P2D225</accession>
<dbReference type="InterPro" id="IPR053524">
    <property type="entry name" value="Aerial_hyphae_peptide-synth"/>
</dbReference>
<evidence type="ECO:0000256" key="7">
    <source>
        <dbReference type="SAM" id="MobiDB-lite"/>
    </source>
</evidence>
<feature type="region of interest" description="Disordered" evidence="7">
    <location>
        <begin position="653"/>
        <end position="672"/>
    </location>
</feature>
<dbReference type="SMART" id="SM01260">
    <property type="entry name" value="LANC_like"/>
    <property type="match status" value="1"/>
</dbReference>
<reference evidence="9 10" key="1">
    <citation type="submission" date="2018-05" db="EMBL/GenBank/DDBJ databases">
        <title>Streptomyces venezuelae.</title>
        <authorList>
            <person name="Kim W."/>
            <person name="Lee N."/>
            <person name="Cho B.-K."/>
        </authorList>
    </citation>
    <scope>NUCLEOTIDE SEQUENCE [LARGE SCALE GENOMIC DNA]</scope>
    <source>
        <strain evidence="9 10">ATCC 21782</strain>
    </source>
</reference>
<keyword evidence="6" id="KW-0067">ATP-binding</keyword>
<dbReference type="SMART" id="SM00220">
    <property type="entry name" value="S_TKc"/>
    <property type="match status" value="1"/>
</dbReference>
<evidence type="ECO:0000256" key="5">
    <source>
        <dbReference type="ARBA" id="ARBA00022777"/>
    </source>
</evidence>
<feature type="domain" description="Protein kinase" evidence="8">
    <location>
        <begin position="228"/>
        <end position="535"/>
    </location>
</feature>
<dbReference type="CDD" id="cd04791">
    <property type="entry name" value="LanC_SerThrkinase"/>
    <property type="match status" value="1"/>
</dbReference>
<keyword evidence="5" id="KW-0418">Kinase</keyword>
<evidence type="ECO:0000256" key="2">
    <source>
        <dbReference type="ARBA" id="ARBA00022527"/>
    </source>
</evidence>
<dbReference type="EC" id="2.7.11.1" evidence="1"/>
<organism evidence="9 10">
    <name type="scientific">Streptomyces venezuelae</name>
    <dbReference type="NCBI Taxonomy" id="54571"/>
    <lineage>
        <taxon>Bacteria</taxon>
        <taxon>Bacillati</taxon>
        <taxon>Actinomycetota</taxon>
        <taxon>Actinomycetes</taxon>
        <taxon>Kitasatosporales</taxon>
        <taxon>Streptomycetaceae</taxon>
        <taxon>Streptomyces</taxon>
    </lineage>
</organism>
<evidence type="ECO:0000313" key="10">
    <source>
        <dbReference type="Proteomes" id="UP000325211"/>
    </source>
</evidence>
<keyword evidence="4" id="KW-0547">Nucleotide-binding</keyword>
<dbReference type="InterPro" id="IPR057929">
    <property type="entry name" value="RamC_N"/>
</dbReference>